<dbReference type="AlphaFoldDB" id="A0A7I8W4N7"/>
<gene>
    <name evidence="2" type="ORF">DGYR_LOCUS11175</name>
</gene>
<proteinExistence type="inferred from homology"/>
<sequence length="525" mass="60672">MQQDRTIYEEFISQISDPDLEATKVEQLLLEVSQNATKLTSRNVENCKDLIYRILRLKWTNLDQNIANAYIQFANLLASSHPEFETDIIEANIKSFLITGASEEVAQNRIHDLLLNLSSKNGLSNTEEKITQAITRYFPHMTKSVEQHENFTKHVLKCSTYLASVREYLLEVIIDRMLKLDARASREAILEAEENMEESCTFTMETEKNELAHKEGARLDCMMDIFFTYLHDICHPEGDLDFAVAKVIYKDLLFVFDRLILKMWKICHVPFVIFYLCSFKDLLAEDFLDYLWKKVCSPQIETVFRQASASYIASFLARAKYVSTKTCCNMLSLLAEWLHNYQLESNEPEFDLHKHATYYSVAQALFYTFTFRHIELCKSPSARSWIHSLRLQALVTSRLNPLKACLPTVVNTFSSVAHQQQIVLCDSIIERNARSSLPVVSSKFSDGWLFTKSNPLDAFFPFDPYVLNRSKLRINGIYREYEGQPVVIKERESTEAIEESWESFKASLSPMYCSTSPGYLNSIEN</sequence>
<evidence type="ECO:0000313" key="3">
    <source>
        <dbReference type="Proteomes" id="UP000549394"/>
    </source>
</evidence>
<evidence type="ECO:0000256" key="1">
    <source>
        <dbReference type="ARBA" id="ARBA00010098"/>
    </source>
</evidence>
<dbReference type="GO" id="GO:0001042">
    <property type="term" value="F:RNA polymerase I core binding"/>
    <property type="evidence" value="ECO:0007669"/>
    <property type="project" value="TreeGrafter"/>
</dbReference>
<dbReference type="PANTHER" id="PTHR12790:SF0">
    <property type="entry name" value="RNA POLYMERASE I-SPECIFIC TRANSCRIPTION INITIATION FACTOR RRN3-RELATED"/>
    <property type="match status" value="1"/>
</dbReference>
<keyword evidence="3" id="KW-1185">Reference proteome</keyword>
<dbReference type="InterPro" id="IPR007991">
    <property type="entry name" value="RNA_pol_I_trans_ini_fac_RRN3"/>
</dbReference>
<comment type="similarity">
    <text evidence="1">Belongs to the RRN3 family.</text>
</comment>
<accession>A0A7I8W4N7</accession>
<dbReference type="GO" id="GO:0001181">
    <property type="term" value="F:RNA polymerase I general transcription initiation factor activity"/>
    <property type="evidence" value="ECO:0007669"/>
    <property type="project" value="InterPro"/>
</dbReference>
<dbReference type="GO" id="GO:0006361">
    <property type="term" value="P:transcription initiation at RNA polymerase I promoter"/>
    <property type="evidence" value="ECO:0007669"/>
    <property type="project" value="InterPro"/>
</dbReference>
<dbReference type="OrthoDB" id="26970at2759"/>
<dbReference type="GO" id="GO:0005634">
    <property type="term" value="C:nucleus"/>
    <property type="evidence" value="ECO:0007669"/>
    <property type="project" value="TreeGrafter"/>
</dbReference>
<dbReference type="EMBL" id="CAJFCJ010000019">
    <property type="protein sequence ID" value="CAD5123499.1"/>
    <property type="molecule type" value="Genomic_DNA"/>
</dbReference>
<dbReference type="Proteomes" id="UP000549394">
    <property type="component" value="Unassembled WGS sequence"/>
</dbReference>
<evidence type="ECO:0000313" key="2">
    <source>
        <dbReference type="EMBL" id="CAD5123499.1"/>
    </source>
</evidence>
<organism evidence="2 3">
    <name type="scientific">Dimorphilus gyrociliatus</name>
    <dbReference type="NCBI Taxonomy" id="2664684"/>
    <lineage>
        <taxon>Eukaryota</taxon>
        <taxon>Metazoa</taxon>
        <taxon>Spiralia</taxon>
        <taxon>Lophotrochozoa</taxon>
        <taxon>Annelida</taxon>
        <taxon>Polychaeta</taxon>
        <taxon>Polychaeta incertae sedis</taxon>
        <taxon>Dinophilidae</taxon>
        <taxon>Dimorphilus</taxon>
    </lineage>
</organism>
<dbReference type="Pfam" id="PF05327">
    <property type="entry name" value="RRN3"/>
    <property type="match status" value="1"/>
</dbReference>
<dbReference type="PANTHER" id="PTHR12790">
    <property type="entry name" value="TRANSCRIPTION INITIATION FACTOR IA RRN3"/>
    <property type="match status" value="1"/>
</dbReference>
<reference evidence="2 3" key="1">
    <citation type="submission" date="2020-08" db="EMBL/GenBank/DDBJ databases">
        <authorList>
            <person name="Hejnol A."/>
        </authorList>
    </citation>
    <scope>NUCLEOTIDE SEQUENCE [LARGE SCALE GENOMIC DNA]</scope>
</reference>
<protein>
    <submittedName>
        <fullName evidence="2">DgyrCDS11842</fullName>
    </submittedName>
</protein>
<name>A0A7I8W4N7_9ANNE</name>
<comment type="caution">
    <text evidence="2">The sequence shown here is derived from an EMBL/GenBank/DDBJ whole genome shotgun (WGS) entry which is preliminary data.</text>
</comment>